<comment type="caution">
    <text evidence="1">The sequence shown here is derived from an EMBL/GenBank/DDBJ whole genome shotgun (WGS) entry which is preliminary data.</text>
</comment>
<dbReference type="Proteomes" id="UP001458880">
    <property type="component" value="Unassembled WGS sequence"/>
</dbReference>
<reference evidence="1 2" key="1">
    <citation type="journal article" date="2024" name="BMC Genomics">
        <title>De novo assembly and annotation of Popillia japonica's genome with initial clues to its potential as an invasive pest.</title>
        <authorList>
            <person name="Cucini C."/>
            <person name="Boschi S."/>
            <person name="Funari R."/>
            <person name="Cardaioli E."/>
            <person name="Iannotti N."/>
            <person name="Marturano G."/>
            <person name="Paoli F."/>
            <person name="Bruttini M."/>
            <person name="Carapelli A."/>
            <person name="Frati F."/>
            <person name="Nardi F."/>
        </authorList>
    </citation>
    <scope>NUCLEOTIDE SEQUENCE [LARGE SCALE GENOMIC DNA]</scope>
    <source>
        <strain evidence="1">DMR45628</strain>
    </source>
</reference>
<organism evidence="1 2">
    <name type="scientific">Popillia japonica</name>
    <name type="common">Japanese beetle</name>
    <dbReference type="NCBI Taxonomy" id="7064"/>
    <lineage>
        <taxon>Eukaryota</taxon>
        <taxon>Metazoa</taxon>
        <taxon>Ecdysozoa</taxon>
        <taxon>Arthropoda</taxon>
        <taxon>Hexapoda</taxon>
        <taxon>Insecta</taxon>
        <taxon>Pterygota</taxon>
        <taxon>Neoptera</taxon>
        <taxon>Endopterygota</taxon>
        <taxon>Coleoptera</taxon>
        <taxon>Polyphaga</taxon>
        <taxon>Scarabaeiformia</taxon>
        <taxon>Scarabaeidae</taxon>
        <taxon>Rutelinae</taxon>
        <taxon>Popillia</taxon>
    </lineage>
</organism>
<name>A0AAW1IDK1_POPJA</name>
<accession>A0AAW1IDK1</accession>
<gene>
    <name evidence="1" type="ORF">QE152_g36028</name>
</gene>
<proteinExistence type="predicted"/>
<protein>
    <submittedName>
        <fullName evidence="1">Transposase IS4</fullName>
    </submittedName>
</protein>
<keyword evidence="2" id="KW-1185">Reference proteome</keyword>
<dbReference type="AlphaFoldDB" id="A0AAW1IDK1"/>
<sequence length="105" mass="11813">MYGYSYKMKFSPFCNLQTSMEQMVLGTLSIRRIILSHQIGQHISRVRLHDTGFQTLGQPMDGLFASDVTDQDIQPLHVEQVLVNKTIRETIAGGSRGDPDTSPFI</sequence>
<dbReference type="EMBL" id="JASPKY010000626">
    <property type="protein sequence ID" value="KAK9687762.1"/>
    <property type="molecule type" value="Genomic_DNA"/>
</dbReference>
<evidence type="ECO:0000313" key="2">
    <source>
        <dbReference type="Proteomes" id="UP001458880"/>
    </source>
</evidence>
<evidence type="ECO:0000313" key="1">
    <source>
        <dbReference type="EMBL" id="KAK9687762.1"/>
    </source>
</evidence>